<dbReference type="GO" id="GO:0006355">
    <property type="term" value="P:regulation of DNA-templated transcription"/>
    <property type="evidence" value="ECO:0007669"/>
    <property type="project" value="InterPro"/>
</dbReference>
<feature type="compositionally biased region" description="Acidic residues" evidence="1">
    <location>
        <begin position="598"/>
        <end position="609"/>
    </location>
</feature>
<feature type="compositionally biased region" description="Basic and acidic residues" evidence="1">
    <location>
        <begin position="289"/>
        <end position="310"/>
    </location>
</feature>
<dbReference type="EMBL" id="KV878687">
    <property type="protein sequence ID" value="OJJ69876.1"/>
    <property type="molecule type" value="Genomic_DNA"/>
</dbReference>
<dbReference type="RefSeq" id="XP_067477125.1">
    <property type="nucleotide sequence ID" value="XM_067628960.1"/>
</dbReference>
<dbReference type="PANTHER" id="PTHR36167">
    <property type="entry name" value="C2H2 FINGER DOMAIN TRANSCRIPTION FACTOR (EUROFUNG)-RELATED"/>
    <property type="match status" value="1"/>
</dbReference>
<evidence type="ECO:0008006" key="4">
    <source>
        <dbReference type="Google" id="ProtNLM"/>
    </source>
</evidence>
<dbReference type="VEuPathDB" id="FungiDB:ASPBRDRAFT_678282"/>
<evidence type="ECO:0000313" key="3">
    <source>
        <dbReference type="Proteomes" id="UP000184499"/>
    </source>
</evidence>
<dbReference type="STRING" id="767769.A0A1L9UDY7"/>
<keyword evidence="3" id="KW-1185">Reference proteome</keyword>
<reference evidence="3" key="1">
    <citation type="journal article" date="2017" name="Genome Biol.">
        <title>Comparative genomics reveals high biological diversity and specific adaptations in the industrially and medically important fungal genus Aspergillus.</title>
        <authorList>
            <person name="de Vries R.P."/>
            <person name="Riley R."/>
            <person name="Wiebenga A."/>
            <person name="Aguilar-Osorio G."/>
            <person name="Amillis S."/>
            <person name="Uchima C.A."/>
            <person name="Anderluh G."/>
            <person name="Asadollahi M."/>
            <person name="Askin M."/>
            <person name="Barry K."/>
            <person name="Battaglia E."/>
            <person name="Bayram O."/>
            <person name="Benocci T."/>
            <person name="Braus-Stromeyer S.A."/>
            <person name="Caldana C."/>
            <person name="Canovas D."/>
            <person name="Cerqueira G.C."/>
            <person name="Chen F."/>
            <person name="Chen W."/>
            <person name="Choi C."/>
            <person name="Clum A."/>
            <person name="Dos Santos R.A."/>
            <person name="Damasio A.R."/>
            <person name="Diallinas G."/>
            <person name="Emri T."/>
            <person name="Fekete E."/>
            <person name="Flipphi M."/>
            <person name="Freyberg S."/>
            <person name="Gallo A."/>
            <person name="Gournas C."/>
            <person name="Habgood R."/>
            <person name="Hainaut M."/>
            <person name="Harispe M.L."/>
            <person name="Henrissat B."/>
            <person name="Hilden K.S."/>
            <person name="Hope R."/>
            <person name="Hossain A."/>
            <person name="Karabika E."/>
            <person name="Karaffa L."/>
            <person name="Karanyi Z."/>
            <person name="Krasevec N."/>
            <person name="Kuo A."/>
            <person name="Kusch H."/>
            <person name="LaButti K."/>
            <person name="Lagendijk E.L."/>
            <person name="Lapidus A."/>
            <person name="Levasseur A."/>
            <person name="Lindquist E."/>
            <person name="Lipzen A."/>
            <person name="Logrieco A.F."/>
            <person name="MacCabe A."/>
            <person name="Maekelae M.R."/>
            <person name="Malavazi I."/>
            <person name="Melin P."/>
            <person name="Meyer V."/>
            <person name="Mielnichuk N."/>
            <person name="Miskei M."/>
            <person name="Molnar A.P."/>
            <person name="Mule G."/>
            <person name="Ngan C.Y."/>
            <person name="Orejas M."/>
            <person name="Orosz E."/>
            <person name="Ouedraogo J.P."/>
            <person name="Overkamp K.M."/>
            <person name="Park H.-S."/>
            <person name="Perrone G."/>
            <person name="Piumi F."/>
            <person name="Punt P.J."/>
            <person name="Ram A.F."/>
            <person name="Ramon A."/>
            <person name="Rauscher S."/>
            <person name="Record E."/>
            <person name="Riano-Pachon D.M."/>
            <person name="Robert V."/>
            <person name="Roehrig J."/>
            <person name="Ruller R."/>
            <person name="Salamov A."/>
            <person name="Salih N.S."/>
            <person name="Samson R.A."/>
            <person name="Sandor E."/>
            <person name="Sanguinetti M."/>
            <person name="Schuetze T."/>
            <person name="Sepcic K."/>
            <person name="Shelest E."/>
            <person name="Sherlock G."/>
            <person name="Sophianopoulou V."/>
            <person name="Squina F.M."/>
            <person name="Sun H."/>
            <person name="Susca A."/>
            <person name="Todd R.B."/>
            <person name="Tsang A."/>
            <person name="Unkles S.E."/>
            <person name="van de Wiele N."/>
            <person name="van Rossen-Uffink D."/>
            <person name="Oliveira J.V."/>
            <person name="Vesth T.C."/>
            <person name="Visser J."/>
            <person name="Yu J.-H."/>
            <person name="Zhou M."/>
            <person name="Andersen M.R."/>
            <person name="Archer D.B."/>
            <person name="Baker S.E."/>
            <person name="Benoit I."/>
            <person name="Brakhage A.A."/>
            <person name="Braus G.H."/>
            <person name="Fischer R."/>
            <person name="Frisvad J.C."/>
            <person name="Goldman G.H."/>
            <person name="Houbraken J."/>
            <person name="Oakley B."/>
            <person name="Pocsi I."/>
            <person name="Scazzocchio C."/>
            <person name="Seiboth B."/>
            <person name="vanKuyk P.A."/>
            <person name="Wortman J."/>
            <person name="Dyer P.S."/>
            <person name="Grigoriev I.V."/>
        </authorList>
    </citation>
    <scope>NUCLEOTIDE SEQUENCE [LARGE SCALE GENOMIC DNA]</scope>
    <source>
        <strain evidence="3">CBS 101740 / IMI 381727 / IBT 21946</strain>
    </source>
</reference>
<dbReference type="OrthoDB" id="5431013at2759"/>
<dbReference type="PANTHER" id="PTHR36167:SF3">
    <property type="entry name" value="C2H2 FINGER DOMAIN TRANSCRIPTION FACTOR (EUROFUNG)-RELATED"/>
    <property type="match status" value="1"/>
</dbReference>
<feature type="compositionally biased region" description="Low complexity" evidence="1">
    <location>
        <begin position="71"/>
        <end position="80"/>
    </location>
</feature>
<evidence type="ECO:0000313" key="2">
    <source>
        <dbReference type="EMBL" id="OJJ69876.1"/>
    </source>
</evidence>
<gene>
    <name evidence="2" type="ORF">ASPBRDRAFT_678282</name>
</gene>
<feature type="region of interest" description="Disordered" evidence="1">
    <location>
        <begin position="224"/>
        <end position="335"/>
    </location>
</feature>
<organism evidence="2 3">
    <name type="scientific">Aspergillus brasiliensis (strain CBS 101740 / IMI 381727 / IBT 21946)</name>
    <dbReference type="NCBI Taxonomy" id="767769"/>
    <lineage>
        <taxon>Eukaryota</taxon>
        <taxon>Fungi</taxon>
        <taxon>Dikarya</taxon>
        <taxon>Ascomycota</taxon>
        <taxon>Pezizomycotina</taxon>
        <taxon>Eurotiomycetes</taxon>
        <taxon>Eurotiomycetidae</taxon>
        <taxon>Eurotiales</taxon>
        <taxon>Aspergillaceae</taxon>
        <taxon>Aspergillus</taxon>
        <taxon>Aspergillus subgen. Circumdati</taxon>
    </lineage>
</organism>
<feature type="compositionally biased region" description="Polar residues" evidence="1">
    <location>
        <begin position="311"/>
        <end position="335"/>
    </location>
</feature>
<feature type="compositionally biased region" description="Low complexity" evidence="1">
    <location>
        <begin position="227"/>
        <end position="240"/>
    </location>
</feature>
<dbReference type="InterPro" id="IPR039327">
    <property type="entry name" value="CON7-like"/>
</dbReference>
<sequence>MEAVGSASAIIGIATSGIQCSIKLIIFADQIKSAWDEIADIAEAVSVNASILQQLGGLADEALFHKRESSDTNNNSNSNSNDEKNPNGGREPQNEIFNAAGFAIVMNLASKCNSIFEKLEEGLRKASKQLRENAQIKDRLRLSRAEMVKWPFVKPQMDAMRAQLRDAKGTLMLMLQVAMLRYSKKVMEGHATRTSPISYSQEDQYLLKSSIVALEKARMDIAKQRDGTSTQVGTSGVTETKTSDEYLHSMGKTTRRETSFQVEPQLPKTANDAFRGVPISSAGNNLDWRPGRDLHSHPVHTKPSETDRVSTAEQGDGSLSMSSANERLESSNTPLGLTSNAPLGVYLVTPKLEIAYGKHHVVYRVQHVKVSRPAIYAQLDRWKESSNSSVLNQLLALSADEQEALDALNFNDGHSNITDTDTLEWIHFGEYLPVDGSLERPETSTAGKEIMKPKDAEVRQGIPVDIRVHHHRISPESLNAYGLPCKWDEAFNNLIEHKVDEGTRSRRPGLLFPIRRLLKAIGPKRAPSVSVASARVEEEVNLDCIAHVQIHRSEAPAPLPEPYVYGNQDSEAQDHWDEPSLTSEEMHPAVPVQPGSTNDDEEPSQEEMEGIVNRLLDEYTAA</sequence>
<evidence type="ECO:0000256" key="1">
    <source>
        <dbReference type="SAM" id="MobiDB-lite"/>
    </source>
</evidence>
<protein>
    <recommendedName>
        <fullName evidence="4">Fungal N-terminal domain-containing protein</fullName>
    </recommendedName>
</protein>
<proteinExistence type="predicted"/>
<accession>A0A1L9UDY7</accession>
<dbReference type="AlphaFoldDB" id="A0A1L9UDY7"/>
<feature type="region of interest" description="Disordered" evidence="1">
    <location>
        <begin position="557"/>
        <end position="611"/>
    </location>
</feature>
<name>A0A1L9UDY7_ASPBC</name>
<dbReference type="GeneID" id="93581448"/>
<feature type="region of interest" description="Disordered" evidence="1">
    <location>
        <begin position="68"/>
        <end position="93"/>
    </location>
</feature>
<dbReference type="OMA" id="WIHFGEY"/>
<dbReference type="Proteomes" id="UP000184499">
    <property type="component" value="Unassembled WGS sequence"/>
</dbReference>